<comment type="caution">
    <text evidence="3">The sequence shown here is derived from an EMBL/GenBank/DDBJ whole genome shotgun (WGS) entry which is preliminary data.</text>
</comment>
<dbReference type="InterPro" id="IPR045254">
    <property type="entry name" value="Nit1/2_C-N_Hydrolase"/>
</dbReference>
<dbReference type="PANTHER" id="PTHR23088">
    <property type="entry name" value="NITRILASE-RELATED"/>
    <property type="match status" value="1"/>
</dbReference>
<dbReference type="AlphaFoldDB" id="A0A8H7Q2C8"/>
<keyword evidence="1" id="KW-0378">Hydrolase</keyword>
<dbReference type="GO" id="GO:0016811">
    <property type="term" value="F:hydrolase activity, acting on carbon-nitrogen (but not peptide) bonds, in linear amides"/>
    <property type="evidence" value="ECO:0007669"/>
    <property type="project" value="InterPro"/>
</dbReference>
<protein>
    <recommendedName>
        <fullName evidence="2">CN hydrolase domain-containing protein</fullName>
    </recommendedName>
</protein>
<sequence length="276" mass="30322">MTLAAVAQFCANEVLSRNRQICVDLIRRAAAGNAKAVFLPEASDFIGKDKNEVLRLTSEAEEPFINGICQAAKQNDIWVSVGLHGKSSEARVYNSHILVSPQGQIAANYRKIHLFDVDIKGGARLMESEGTIPGTEIGSPVQTSIGKIGLQTCYDLRFAELSIIQRARGADILTYPSAFTVKTGDAHWASLLRARAIETQTYVIAAAQAGQHNESRASYGHAMIVDPWGEIVAHCDSSESEPTLAFAEIDLKYMESIRQQMPVMEQRRNDLYPTLK</sequence>
<dbReference type="InterPro" id="IPR036526">
    <property type="entry name" value="C-N_Hydrolase_sf"/>
</dbReference>
<name>A0A8H7Q2C8_9FUNG</name>
<dbReference type="PROSITE" id="PS50263">
    <property type="entry name" value="CN_HYDROLASE"/>
    <property type="match status" value="1"/>
</dbReference>
<dbReference type="Proteomes" id="UP000612746">
    <property type="component" value="Unassembled WGS sequence"/>
</dbReference>
<dbReference type="SUPFAM" id="SSF56317">
    <property type="entry name" value="Carbon-nitrogen hydrolase"/>
    <property type="match status" value="1"/>
</dbReference>
<evidence type="ECO:0000256" key="1">
    <source>
        <dbReference type="ARBA" id="ARBA00022801"/>
    </source>
</evidence>
<evidence type="ECO:0000313" key="3">
    <source>
        <dbReference type="EMBL" id="KAG2185159.1"/>
    </source>
</evidence>
<accession>A0A8H7Q2C8</accession>
<keyword evidence="4" id="KW-1185">Reference proteome</keyword>
<dbReference type="PANTHER" id="PTHR23088:SF27">
    <property type="entry name" value="DEAMINATED GLUTATHIONE AMIDASE"/>
    <property type="match status" value="1"/>
</dbReference>
<organism evidence="3 4">
    <name type="scientific">Umbelopsis vinacea</name>
    <dbReference type="NCBI Taxonomy" id="44442"/>
    <lineage>
        <taxon>Eukaryota</taxon>
        <taxon>Fungi</taxon>
        <taxon>Fungi incertae sedis</taxon>
        <taxon>Mucoromycota</taxon>
        <taxon>Mucoromycotina</taxon>
        <taxon>Umbelopsidomycetes</taxon>
        <taxon>Umbelopsidales</taxon>
        <taxon>Umbelopsidaceae</taxon>
        <taxon>Umbelopsis</taxon>
    </lineage>
</organism>
<dbReference type="Gene3D" id="3.60.110.10">
    <property type="entry name" value="Carbon-nitrogen hydrolase"/>
    <property type="match status" value="1"/>
</dbReference>
<gene>
    <name evidence="3" type="ORF">INT44_001949</name>
</gene>
<dbReference type="CDD" id="cd07572">
    <property type="entry name" value="nit"/>
    <property type="match status" value="1"/>
</dbReference>
<evidence type="ECO:0000313" key="4">
    <source>
        <dbReference type="Proteomes" id="UP000612746"/>
    </source>
</evidence>
<feature type="domain" description="CN hydrolase" evidence="2">
    <location>
        <begin position="1"/>
        <end position="251"/>
    </location>
</feature>
<dbReference type="OrthoDB" id="10250282at2759"/>
<reference evidence="3" key="1">
    <citation type="submission" date="2020-12" db="EMBL/GenBank/DDBJ databases">
        <title>Metabolic potential, ecology and presence of endohyphal bacteria is reflected in genomic diversity of Mucoromycotina.</title>
        <authorList>
            <person name="Muszewska A."/>
            <person name="Okrasinska A."/>
            <person name="Steczkiewicz K."/>
            <person name="Drgas O."/>
            <person name="Orlowska M."/>
            <person name="Perlinska-Lenart U."/>
            <person name="Aleksandrzak-Piekarczyk T."/>
            <person name="Szatraj K."/>
            <person name="Zielenkiewicz U."/>
            <person name="Pilsyk S."/>
            <person name="Malc E."/>
            <person name="Mieczkowski P."/>
            <person name="Kruszewska J.S."/>
            <person name="Biernat P."/>
            <person name="Pawlowska J."/>
        </authorList>
    </citation>
    <scope>NUCLEOTIDE SEQUENCE</scope>
    <source>
        <strain evidence="3">WA0000051536</strain>
    </source>
</reference>
<dbReference type="InterPro" id="IPR003010">
    <property type="entry name" value="C-N_Hydrolase"/>
</dbReference>
<evidence type="ECO:0000259" key="2">
    <source>
        <dbReference type="PROSITE" id="PS50263"/>
    </source>
</evidence>
<dbReference type="Pfam" id="PF00795">
    <property type="entry name" value="CN_hydrolase"/>
    <property type="match status" value="1"/>
</dbReference>
<dbReference type="EMBL" id="JAEPRA010000005">
    <property type="protein sequence ID" value="KAG2185159.1"/>
    <property type="molecule type" value="Genomic_DNA"/>
</dbReference>
<proteinExistence type="predicted"/>